<dbReference type="Proteomes" id="UP000075901">
    <property type="component" value="Unassembled WGS sequence"/>
</dbReference>
<evidence type="ECO:0000313" key="2">
    <source>
        <dbReference type="EnsemblMetazoa" id="AMAM003716-PA"/>
    </source>
</evidence>
<reference evidence="3" key="1">
    <citation type="submission" date="2013-09" db="EMBL/GenBank/DDBJ databases">
        <title>The Genome Sequence of Anopheles maculatus species B.</title>
        <authorList>
            <consortium name="The Broad Institute Genomics Platform"/>
            <person name="Neafsey D.E."/>
            <person name="Besansky N."/>
            <person name="Howell P."/>
            <person name="Walton C."/>
            <person name="Young S.K."/>
            <person name="Zeng Q."/>
            <person name="Gargeya S."/>
            <person name="Fitzgerald M."/>
            <person name="Haas B."/>
            <person name="Abouelleil A."/>
            <person name="Allen A.W."/>
            <person name="Alvarado L."/>
            <person name="Arachchi H.M."/>
            <person name="Berlin A.M."/>
            <person name="Chapman S.B."/>
            <person name="Gainer-Dewar J."/>
            <person name="Goldberg J."/>
            <person name="Griggs A."/>
            <person name="Gujja S."/>
            <person name="Hansen M."/>
            <person name="Howarth C."/>
            <person name="Imamovic A."/>
            <person name="Ireland A."/>
            <person name="Larimer J."/>
            <person name="McCowan C."/>
            <person name="Murphy C."/>
            <person name="Pearson M."/>
            <person name="Poon T.W."/>
            <person name="Priest M."/>
            <person name="Roberts A."/>
            <person name="Saif S."/>
            <person name="Shea T."/>
            <person name="Sisk P."/>
            <person name="Sykes S."/>
            <person name="Wortman J."/>
            <person name="Nusbaum C."/>
            <person name="Birren B."/>
        </authorList>
    </citation>
    <scope>NUCLEOTIDE SEQUENCE [LARGE SCALE GENOMIC DNA]</scope>
    <source>
        <strain evidence="3">maculatus3</strain>
    </source>
</reference>
<organism evidence="2 3">
    <name type="scientific">Anopheles maculatus</name>
    <dbReference type="NCBI Taxonomy" id="74869"/>
    <lineage>
        <taxon>Eukaryota</taxon>
        <taxon>Metazoa</taxon>
        <taxon>Ecdysozoa</taxon>
        <taxon>Arthropoda</taxon>
        <taxon>Hexapoda</taxon>
        <taxon>Insecta</taxon>
        <taxon>Pterygota</taxon>
        <taxon>Neoptera</taxon>
        <taxon>Endopterygota</taxon>
        <taxon>Diptera</taxon>
        <taxon>Nematocera</taxon>
        <taxon>Culicoidea</taxon>
        <taxon>Culicidae</taxon>
        <taxon>Anophelinae</taxon>
        <taxon>Anopheles</taxon>
        <taxon>Anopheles maculatus group</taxon>
    </lineage>
</organism>
<accession>A0A182SBY9</accession>
<dbReference type="EnsemblMetazoa" id="AMAM003716-RA">
    <property type="protein sequence ID" value="AMAM003716-PA"/>
    <property type="gene ID" value="AMAM003716"/>
</dbReference>
<feature type="domain" description="PLC-beta PH" evidence="1">
    <location>
        <begin position="15"/>
        <end position="68"/>
    </location>
</feature>
<dbReference type="AlphaFoldDB" id="A0A182SBY9"/>
<proteinExistence type="predicted"/>
<protein>
    <submittedName>
        <fullName evidence="2">PH_14 domain-containing protein</fullName>
    </submittedName>
</protein>
<evidence type="ECO:0000313" key="3">
    <source>
        <dbReference type="Proteomes" id="UP000075901"/>
    </source>
</evidence>
<name>A0A182SBY9_9DIPT</name>
<dbReference type="InterPro" id="IPR037862">
    <property type="entry name" value="PLC-beta_PH"/>
</dbReference>
<dbReference type="Gene3D" id="2.30.29.240">
    <property type="match status" value="1"/>
</dbReference>
<reference evidence="2" key="2">
    <citation type="submission" date="2020-05" db="UniProtKB">
        <authorList>
            <consortium name="EnsemblMetazoa"/>
        </authorList>
    </citation>
    <scope>IDENTIFICATION</scope>
    <source>
        <strain evidence="2">maculatus3</strain>
    </source>
</reference>
<sequence length="116" mass="12818">MEVFIRLASICHRKRHLLKTIGDMKLYNQLCNKHGENVEEKSLTICSGTDYININYQHVVCPDAATAKPKHTSGDDDMPAANIAHLDTVHKESNVRIGWLAGGAAAASRPCHQRVV</sequence>
<dbReference type="Pfam" id="PF17787">
    <property type="entry name" value="PH_14"/>
    <property type="match status" value="1"/>
</dbReference>
<evidence type="ECO:0000259" key="1">
    <source>
        <dbReference type="Pfam" id="PF17787"/>
    </source>
</evidence>
<keyword evidence="3" id="KW-1185">Reference proteome</keyword>
<dbReference type="VEuPathDB" id="VectorBase:AMAM003716"/>
<dbReference type="SUPFAM" id="SSF50729">
    <property type="entry name" value="PH domain-like"/>
    <property type="match status" value="1"/>
</dbReference>